<evidence type="ECO:0000313" key="2">
    <source>
        <dbReference type="Proteomes" id="UP000241771"/>
    </source>
</evidence>
<sequence>MKTISILPACREDADTVGRFVYQMEKELWPDDSDHLVQHAFIESARCLLASSGFWAFKAQDAGNTVGIITLCEKKAISAAVVEDIGVLSASRVQRNWPSARASCGLKIIQSKKPE</sequence>
<protein>
    <recommendedName>
        <fullName evidence="3">GNAT family N-acetyltransferase</fullName>
    </recommendedName>
</protein>
<dbReference type="SUPFAM" id="SSF55729">
    <property type="entry name" value="Acyl-CoA N-acyltransferases (Nat)"/>
    <property type="match status" value="1"/>
</dbReference>
<dbReference type="Proteomes" id="UP000241771">
    <property type="component" value="Unassembled WGS sequence"/>
</dbReference>
<dbReference type="AlphaFoldDB" id="A0A2T3NVE9"/>
<keyword evidence="2" id="KW-1185">Reference proteome</keyword>
<evidence type="ECO:0000313" key="1">
    <source>
        <dbReference type="EMBL" id="PSW20256.1"/>
    </source>
</evidence>
<accession>A0A2T3NVE9</accession>
<dbReference type="RefSeq" id="WP_036818852.1">
    <property type="nucleotide sequence ID" value="NZ_PYMA01000004.1"/>
</dbReference>
<evidence type="ECO:0008006" key="3">
    <source>
        <dbReference type="Google" id="ProtNLM"/>
    </source>
</evidence>
<proteinExistence type="predicted"/>
<dbReference type="InterPro" id="IPR016181">
    <property type="entry name" value="Acyl_CoA_acyltransferase"/>
</dbReference>
<gene>
    <name evidence="1" type="ORF">C9I98_09385</name>
</gene>
<comment type="caution">
    <text evidence="1">The sequence shown here is derived from an EMBL/GenBank/DDBJ whole genome shotgun (WGS) entry which is preliminary data.</text>
</comment>
<reference evidence="1 2" key="1">
    <citation type="submission" date="2018-01" db="EMBL/GenBank/DDBJ databases">
        <title>Whole genome sequencing of Histamine producing bacteria.</title>
        <authorList>
            <person name="Butler K."/>
        </authorList>
    </citation>
    <scope>NUCLEOTIDE SEQUENCE [LARGE SCALE GENOMIC DNA]</scope>
    <source>
        <strain evidence="1 2">DSM 100436</strain>
    </source>
</reference>
<name>A0A2T3NVE9_9GAMM</name>
<dbReference type="EMBL" id="PYMA01000004">
    <property type="protein sequence ID" value="PSW20256.1"/>
    <property type="molecule type" value="Genomic_DNA"/>
</dbReference>
<organism evidence="1 2">
    <name type="scientific">Photobacterium sanctipauli</name>
    <dbReference type="NCBI Taxonomy" id="1342794"/>
    <lineage>
        <taxon>Bacteria</taxon>
        <taxon>Pseudomonadati</taxon>
        <taxon>Pseudomonadota</taxon>
        <taxon>Gammaproteobacteria</taxon>
        <taxon>Vibrionales</taxon>
        <taxon>Vibrionaceae</taxon>
        <taxon>Photobacterium</taxon>
    </lineage>
</organism>